<keyword evidence="7" id="KW-1133">Transmembrane helix</keyword>
<evidence type="ECO:0000256" key="6">
    <source>
        <dbReference type="ARBA" id="ARBA00022737"/>
    </source>
</evidence>
<dbReference type="AlphaFoldDB" id="A0AAD3S7L9"/>
<evidence type="ECO:0000256" key="7">
    <source>
        <dbReference type="ARBA" id="ARBA00022989"/>
    </source>
</evidence>
<keyword evidence="13" id="KW-1185">Reference proteome</keyword>
<evidence type="ECO:0000256" key="4">
    <source>
        <dbReference type="ARBA" id="ARBA00022614"/>
    </source>
</evidence>
<evidence type="ECO:0000313" key="13">
    <source>
        <dbReference type="Proteomes" id="UP001279734"/>
    </source>
</evidence>
<evidence type="ECO:0000256" key="8">
    <source>
        <dbReference type="ARBA" id="ARBA00023136"/>
    </source>
</evidence>
<evidence type="ECO:0000256" key="10">
    <source>
        <dbReference type="ARBA" id="ARBA00023180"/>
    </source>
</evidence>
<gene>
    <name evidence="12" type="ORF">Nepgr_007641</name>
</gene>
<evidence type="ECO:0000313" key="12">
    <source>
        <dbReference type="EMBL" id="GMH05801.1"/>
    </source>
</evidence>
<feature type="region of interest" description="Disordered" evidence="11">
    <location>
        <begin position="211"/>
        <end position="232"/>
    </location>
</feature>
<comment type="subcellular location">
    <subcellularLocation>
        <location evidence="1">Cell membrane</location>
        <topology evidence="1">Single-pass type I membrane protein</topology>
    </subcellularLocation>
</comment>
<dbReference type="InterPro" id="IPR001611">
    <property type="entry name" value="Leu-rich_rpt"/>
</dbReference>
<sequence length="232" mass="25401">MAQLSQLKSFDLHYASIAMPNFGELIANSTELRELSLLGVAFDSIVPPSLTNLSCLMSLQLSDCSLQETSIQDSIVLTFKGIDRELNGVLTTLAAIDLSSNRFRGAIPDLIGELILVRYLNLSHNNFTGSMPPSLGNLNVIEFLYLSSNQLTSQIPRELVNLHFLVNFSVADNKLDGAIPHSEQFNSFENSSCLENIRLCGAPLSKKCEEYGSLPPQPPLAKNDPTSVDLDE</sequence>
<keyword evidence="4" id="KW-0433">Leucine-rich repeat</keyword>
<dbReference type="InterPro" id="IPR032675">
    <property type="entry name" value="LRR_dom_sf"/>
</dbReference>
<reference evidence="12" key="1">
    <citation type="submission" date="2023-05" db="EMBL/GenBank/DDBJ databases">
        <title>Nepenthes gracilis genome sequencing.</title>
        <authorList>
            <person name="Fukushima K."/>
        </authorList>
    </citation>
    <scope>NUCLEOTIDE SEQUENCE</scope>
    <source>
        <strain evidence="12">SING2019-196</strain>
    </source>
</reference>
<dbReference type="Proteomes" id="UP001279734">
    <property type="component" value="Unassembled WGS sequence"/>
</dbReference>
<evidence type="ECO:0000256" key="2">
    <source>
        <dbReference type="ARBA" id="ARBA00009592"/>
    </source>
</evidence>
<keyword evidence="8" id="KW-0472">Membrane</keyword>
<keyword evidence="6" id="KW-0677">Repeat</keyword>
<dbReference type="Pfam" id="PF13855">
    <property type="entry name" value="LRR_8"/>
    <property type="match status" value="1"/>
</dbReference>
<dbReference type="Gene3D" id="3.80.10.10">
    <property type="entry name" value="Ribonuclease Inhibitor"/>
    <property type="match status" value="1"/>
</dbReference>
<accession>A0AAD3S7L9</accession>
<evidence type="ECO:0000256" key="9">
    <source>
        <dbReference type="ARBA" id="ARBA00023170"/>
    </source>
</evidence>
<keyword evidence="10" id="KW-0325">Glycoprotein</keyword>
<evidence type="ECO:0000256" key="11">
    <source>
        <dbReference type="SAM" id="MobiDB-lite"/>
    </source>
</evidence>
<comment type="caution">
    <text evidence="12">The sequence shown here is derived from an EMBL/GenBank/DDBJ whole genome shotgun (WGS) entry which is preliminary data.</text>
</comment>
<keyword evidence="3" id="KW-1003">Cell membrane</keyword>
<keyword evidence="5" id="KW-0812">Transmembrane</keyword>
<protein>
    <submittedName>
        <fullName evidence="12">Uncharacterized protein</fullName>
    </submittedName>
</protein>
<comment type="similarity">
    <text evidence="2">Belongs to the RLP family.</text>
</comment>
<dbReference type="PANTHER" id="PTHR27004:SF428">
    <property type="entry name" value="OS01G0160600 PROTEIN"/>
    <property type="match status" value="1"/>
</dbReference>
<keyword evidence="9" id="KW-0675">Receptor</keyword>
<name>A0AAD3S7L9_NEPGR</name>
<evidence type="ECO:0000256" key="5">
    <source>
        <dbReference type="ARBA" id="ARBA00022692"/>
    </source>
</evidence>
<evidence type="ECO:0000256" key="3">
    <source>
        <dbReference type="ARBA" id="ARBA00022475"/>
    </source>
</evidence>
<evidence type="ECO:0000256" key="1">
    <source>
        <dbReference type="ARBA" id="ARBA00004251"/>
    </source>
</evidence>
<proteinExistence type="inferred from homology"/>
<organism evidence="12 13">
    <name type="scientific">Nepenthes gracilis</name>
    <name type="common">Slender pitcher plant</name>
    <dbReference type="NCBI Taxonomy" id="150966"/>
    <lineage>
        <taxon>Eukaryota</taxon>
        <taxon>Viridiplantae</taxon>
        <taxon>Streptophyta</taxon>
        <taxon>Embryophyta</taxon>
        <taxon>Tracheophyta</taxon>
        <taxon>Spermatophyta</taxon>
        <taxon>Magnoliopsida</taxon>
        <taxon>eudicotyledons</taxon>
        <taxon>Gunneridae</taxon>
        <taxon>Pentapetalae</taxon>
        <taxon>Caryophyllales</taxon>
        <taxon>Nepenthaceae</taxon>
        <taxon>Nepenthes</taxon>
    </lineage>
</organism>
<dbReference type="PANTHER" id="PTHR27004">
    <property type="entry name" value="RECEPTOR-LIKE PROTEIN 12 ISOFORM X1"/>
    <property type="match status" value="1"/>
</dbReference>
<dbReference type="SUPFAM" id="SSF52058">
    <property type="entry name" value="L domain-like"/>
    <property type="match status" value="1"/>
</dbReference>
<dbReference type="EMBL" id="BSYO01000006">
    <property type="protein sequence ID" value="GMH05801.1"/>
    <property type="molecule type" value="Genomic_DNA"/>
</dbReference>
<dbReference type="GO" id="GO:0005886">
    <property type="term" value="C:plasma membrane"/>
    <property type="evidence" value="ECO:0007669"/>
    <property type="project" value="UniProtKB-SubCell"/>
</dbReference>
<dbReference type="FunFam" id="3.80.10.10:FF:000111">
    <property type="entry name" value="LRR receptor-like serine/threonine-protein kinase ERECTA"/>
    <property type="match status" value="1"/>
</dbReference>